<keyword evidence="1" id="KW-1133">Transmembrane helix</keyword>
<dbReference type="AlphaFoldDB" id="A0A6P0USY6"/>
<feature type="transmembrane region" description="Helical" evidence="1">
    <location>
        <begin position="12"/>
        <end position="33"/>
    </location>
</feature>
<keyword evidence="1" id="KW-0812">Transmembrane</keyword>
<sequence>MDPKNTISKALPFGRILRFAFGVFFVTEVWPVYMDVTMDGALIRLGWALGLMIIYLLLHLFILKFTPHFNSVIGAILAFGPLLAVFFIGYGGPAATGALTYLAAALLIAAIRGDRGCEVMSVPALFTGKHTHLACLLFSPIDWCESKLK</sequence>
<gene>
    <name evidence="2" type="ORF">GWK08_08565</name>
</gene>
<feature type="transmembrane region" description="Helical" evidence="1">
    <location>
        <begin position="45"/>
        <end position="62"/>
    </location>
</feature>
<dbReference type="EMBL" id="JAABOO010000002">
    <property type="protein sequence ID" value="NER13486.1"/>
    <property type="molecule type" value="Genomic_DNA"/>
</dbReference>
<dbReference type="Proteomes" id="UP000468581">
    <property type="component" value="Unassembled WGS sequence"/>
</dbReference>
<keyword evidence="1" id="KW-0472">Membrane</keyword>
<dbReference type="RefSeq" id="WP_163606525.1">
    <property type="nucleotide sequence ID" value="NZ_JAABOO010000002.1"/>
</dbReference>
<evidence type="ECO:0000313" key="2">
    <source>
        <dbReference type="EMBL" id="NER13486.1"/>
    </source>
</evidence>
<feature type="transmembrane region" description="Helical" evidence="1">
    <location>
        <begin position="94"/>
        <end position="111"/>
    </location>
</feature>
<name>A0A6P0USY6_9FLAO</name>
<proteinExistence type="predicted"/>
<accession>A0A6P0USY6</accession>
<comment type="caution">
    <text evidence="2">The sequence shown here is derived from an EMBL/GenBank/DDBJ whole genome shotgun (WGS) entry which is preliminary data.</text>
</comment>
<organism evidence="2 3">
    <name type="scientific">Leptobacterium flavescens</name>
    <dbReference type="NCBI Taxonomy" id="472055"/>
    <lineage>
        <taxon>Bacteria</taxon>
        <taxon>Pseudomonadati</taxon>
        <taxon>Bacteroidota</taxon>
        <taxon>Flavobacteriia</taxon>
        <taxon>Flavobacteriales</taxon>
        <taxon>Flavobacteriaceae</taxon>
        <taxon>Leptobacterium</taxon>
    </lineage>
</organism>
<reference evidence="2 3" key="1">
    <citation type="submission" date="2020-01" db="EMBL/GenBank/DDBJ databases">
        <title>Leptobacterium flavescens.</title>
        <authorList>
            <person name="Wang G."/>
        </authorList>
    </citation>
    <scope>NUCLEOTIDE SEQUENCE [LARGE SCALE GENOMIC DNA]</scope>
    <source>
        <strain evidence="2 3">KCTC 22160</strain>
    </source>
</reference>
<keyword evidence="3" id="KW-1185">Reference proteome</keyword>
<evidence type="ECO:0000313" key="3">
    <source>
        <dbReference type="Proteomes" id="UP000468581"/>
    </source>
</evidence>
<feature type="transmembrane region" description="Helical" evidence="1">
    <location>
        <begin position="69"/>
        <end position="88"/>
    </location>
</feature>
<evidence type="ECO:0000256" key="1">
    <source>
        <dbReference type="SAM" id="Phobius"/>
    </source>
</evidence>
<protein>
    <submittedName>
        <fullName evidence="2">Uncharacterized protein</fullName>
    </submittedName>
</protein>